<evidence type="ECO:0000256" key="12">
    <source>
        <dbReference type="RuleBase" id="RU004478"/>
    </source>
</evidence>
<dbReference type="InterPro" id="IPR013805">
    <property type="entry name" value="GrpE_CC"/>
</dbReference>
<reference evidence="15" key="1">
    <citation type="submission" date="2020-05" db="EMBL/GenBank/DDBJ databases">
        <authorList>
            <person name="Zhu T."/>
            <person name="Keshari N."/>
            <person name="Lu X."/>
        </authorList>
    </citation>
    <scope>NUCLEOTIDE SEQUENCE</scope>
    <source>
        <strain evidence="15">NK1-12</strain>
    </source>
</reference>
<feature type="coiled-coil region" evidence="13">
    <location>
        <begin position="62"/>
        <end position="114"/>
    </location>
</feature>
<dbReference type="SUPFAM" id="SSF58014">
    <property type="entry name" value="Coiled-coil domain of nucleotide exchange factor GrpE"/>
    <property type="match status" value="1"/>
</dbReference>
<evidence type="ECO:0000256" key="7">
    <source>
        <dbReference type="ARBA" id="ARBA00053401"/>
    </source>
</evidence>
<evidence type="ECO:0000256" key="2">
    <source>
        <dbReference type="ARBA" id="ARBA00009054"/>
    </source>
</evidence>
<evidence type="ECO:0000256" key="10">
    <source>
        <dbReference type="HAMAP-Rule" id="MF_01151"/>
    </source>
</evidence>
<evidence type="ECO:0000256" key="5">
    <source>
        <dbReference type="ARBA" id="ARBA00023016"/>
    </source>
</evidence>
<evidence type="ECO:0000256" key="6">
    <source>
        <dbReference type="ARBA" id="ARBA00023186"/>
    </source>
</evidence>
<gene>
    <name evidence="10 15" type="primary">grpE</name>
    <name evidence="15" type="ORF">HJG54_11395</name>
</gene>
<organism evidence="15">
    <name type="scientific">Leptolyngbya sp. NK1-12</name>
    <dbReference type="NCBI Taxonomy" id="2547451"/>
    <lineage>
        <taxon>Bacteria</taxon>
        <taxon>Bacillati</taxon>
        <taxon>Cyanobacteriota</taxon>
        <taxon>Cyanophyceae</taxon>
        <taxon>Leptolyngbyales</taxon>
        <taxon>Leptolyngbyaceae</taxon>
        <taxon>Leptolyngbya group</taxon>
        <taxon>Leptolyngbya</taxon>
    </lineage>
</organism>
<keyword evidence="4 10" id="KW-0963">Cytoplasm</keyword>
<comment type="similarity">
    <text evidence="2 10 12">Belongs to the GrpE family.</text>
</comment>
<evidence type="ECO:0000313" key="15">
    <source>
        <dbReference type="EMBL" id="WNZ26550.1"/>
    </source>
</evidence>
<dbReference type="FunFam" id="2.30.22.10:FF:000001">
    <property type="entry name" value="Protein GrpE"/>
    <property type="match status" value="1"/>
</dbReference>
<dbReference type="GO" id="GO:0051087">
    <property type="term" value="F:protein-folding chaperone binding"/>
    <property type="evidence" value="ECO:0007669"/>
    <property type="project" value="InterPro"/>
</dbReference>
<keyword evidence="13" id="KW-0175">Coiled coil</keyword>
<dbReference type="GO" id="GO:0006457">
    <property type="term" value="P:protein folding"/>
    <property type="evidence" value="ECO:0007669"/>
    <property type="project" value="InterPro"/>
</dbReference>
<dbReference type="GO" id="GO:0000774">
    <property type="term" value="F:adenyl-nucleotide exchange factor activity"/>
    <property type="evidence" value="ECO:0007669"/>
    <property type="project" value="InterPro"/>
</dbReference>
<keyword evidence="5 10" id="KW-0346">Stress response</keyword>
<dbReference type="SUPFAM" id="SSF51064">
    <property type="entry name" value="Head domain of nucleotide exchange factor GrpE"/>
    <property type="match status" value="1"/>
</dbReference>
<feature type="region of interest" description="Disordered" evidence="14">
    <location>
        <begin position="1"/>
        <end position="54"/>
    </location>
</feature>
<dbReference type="Gene3D" id="2.30.22.10">
    <property type="entry name" value="Head domain of nucleotide exchange factor GrpE"/>
    <property type="match status" value="1"/>
</dbReference>
<evidence type="ECO:0000256" key="4">
    <source>
        <dbReference type="ARBA" id="ARBA00022490"/>
    </source>
</evidence>
<dbReference type="AlphaFoldDB" id="A0AA97AID7"/>
<evidence type="ECO:0000256" key="13">
    <source>
        <dbReference type="SAM" id="Coils"/>
    </source>
</evidence>
<evidence type="ECO:0000256" key="3">
    <source>
        <dbReference type="ARBA" id="ARBA00011738"/>
    </source>
</evidence>
<dbReference type="NCBIfam" id="NF010741">
    <property type="entry name" value="PRK14143.1"/>
    <property type="match status" value="1"/>
</dbReference>
<evidence type="ECO:0000256" key="11">
    <source>
        <dbReference type="RuleBase" id="RU000639"/>
    </source>
</evidence>
<dbReference type="InterPro" id="IPR000740">
    <property type="entry name" value="GrpE"/>
</dbReference>
<dbReference type="InterPro" id="IPR009012">
    <property type="entry name" value="GrpE_head"/>
</dbReference>
<dbReference type="GO" id="GO:0042803">
    <property type="term" value="F:protein homodimerization activity"/>
    <property type="evidence" value="ECO:0007669"/>
    <property type="project" value="InterPro"/>
</dbReference>
<comment type="subcellular location">
    <subcellularLocation>
        <location evidence="1 10">Cytoplasm</location>
    </subcellularLocation>
</comment>
<protein>
    <recommendedName>
        <fullName evidence="8 10">Protein GrpE</fullName>
    </recommendedName>
    <alternativeName>
        <fullName evidence="9 10">HSP-70 cofactor</fullName>
    </alternativeName>
</protein>
<dbReference type="HAMAP" id="MF_01151">
    <property type="entry name" value="GrpE"/>
    <property type="match status" value="1"/>
</dbReference>
<keyword evidence="6 10" id="KW-0143">Chaperone</keyword>
<dbReference type="PANTHER" id="PTHR21237">
    <property type="entry name" value="GRPE PROTEIN"/>
    <property type="match status" value="1"/>
</dbReference>
<dbReference type="Gene3D" id="3.90.20.20">
    <property type="match status" value="1"/>
</dbReference>
<dbReference type="PRINTS" id="PR00773">
    <property type="entry name" value="GRPEPROTEIN"/>
</dbReference>
<sequence>MSAETNLPTDPEAKITDATVDVNGESEEFTLAPDVEPFDLSPENSADAETAADTPVDLQATVSALTQDIEALKAQLEDRTNQYMRIAADFENFRKRTQKEKEEQEQQIKCTTLKELLPVVDNFERARSQIKPQTDAEMNIHKSYQSVYKQLVESLKRIGVSPMRSEGKPFDPNLHEAVMRESTTEHPEGTVLEELVRGYLLGERVLRHAMVKVAAAPEPDAASSEEASN</sequence>
<dbReference type="NCBIfam" id="NF010738">
    <property type="entry name" value="PRK14140.1"/>
    <property type="match status" value="1"/>
</dbReference>
<dbReference type="PROSITE" id="PS01071">
    <property type="entry name" value="GRPE"/>
    <property type="match status" value="1"/>
</dbReference>
<name>A0AA97AID7_9CYAN</name>
<accession>A0AA97AID7</accession>
<dbReference type="GO" id="GO:0005737">
    <property type="term" value="C:cytoplasm"/>
    <property type="evidence" value="ECO:0007669"/>
    <property type="project" value="UniProtKB-SubCell"/>
</dbReference>
<proteinExistence type="inferred from homology"/>
<dbReference type="PANTHER" id="PTHR21237:SF23">
    <property type="entry name" value="GRPE PROTEIN HOMOLOG, MITOCHONDRIAL"/>
    <property type="match status" value="1"/>
</dbReference>
<dbReference type="EMBL" id="CP053586">
    <property type="protein sequence ID" value="WNZ26550.1"/>
    <property type="molecule type" value="Genomic_DNA"/>
</dbReference>
<evidence type="ECO:0000256" key="9">
    <source>
        <dbReference type="ARBA" id="ARBA00076414"/>
    </source>
</evidence>
<evidence type="ECO:0000256" key="8">
    <source>
        <dbReference type="ARBA" id="ARBA00072274"/>
    </source>
</evidence>
<comment type="subunit">
    <text evidence="3 10">Homodimer.</text>
</comment>
<evidence type="ECO:0000256" key="14">
    <source>
        <dbReference type="SAM" id="MobiDB-lite"/>
    </source>
</evidence>
<evidence type="ECO:0000256" key="1">
    <source>
        <dbReference type="ARBA" id="ARBA00004496"/>
    </source>
</evidence>
<dbReference type="CDD" id="cd00446">
    <property type="entry name" value="GrpE"/>
    <property type="match status" value="1"/>
</dbReference>
<comment type="function">
    <text evidence="7 10 11">Participates actively in the response to hyperosmotic and heat shock by preventing the aggregation of stress-denatured proteins, in association with DnaK and GrpE. It is the nucleotide exchange factor for DnaK and may function as a thermosensor. Unfolded proteins bind initially to DnaJ; upon interaction with the DnaJ-bound protein, DnaK hydrolyzes its bound ATP, resulting in the formation of a stable complex. GrpE releases ADP from DnaK; ATP binding to DnaK triggers the release of the substrate protein, thus completing the reaction cycle. Several rounds of ATP-dependent interactions between DnaJ, DnaK and GrpE are required for fully efficient folding.</text>
</comment>
<dbReference type="GO" id="GO:0051082">
    <property type="term" value="F:unfolded protein binding"/>
    <property type="evidence" value="ECO:0007669"/>
    <property type="project" value="TreeGrafter"/>
</dbReference>
<dbReference type="Pfam" id="PF01025">
    <property type="entry name" value="GrpE"/>
    <property type="match status" value="1"/>
</dbReference>